<evidence type="ECO:0000313" key="20">
    <source>
        <dbReference type="Proteomes" id="UP000319160"/>
    </source>
</evidence>
<feature type="binding site" evidence="15">
    <location>
        <position position="212"/>
    </location>
    <ligand>
        <name>Ca(2+)</name>
        <dbReference type="ChEBI" id="CHEBI:29108"/>
    </ligand>
</feature>
<feature type="region of interest" description="Disordered" evidence="17">
    <location>
        <begin position="764"/>
        <end position="806"/>
    </location>
</feature>
<accession>A0A553HUN8</accession>
<evidence type="ECO:0000256" key="2">
    <source>
        <dbReference type="ARBA" id="ARBA00001946"/>
    </source>
</evidence>
<keyword evidence="7" id="KW-0378">Hydrolase</keyword>
<evidence type="ECO:0000256" key="1">
    <source>
        <dbReference type="ARBA" id="ARBA00001913"/>
    </source>
</evidence>
<evidence type="ECO:0000256" key="4">
    <source>
        <dbReference type="ARBA" id="ARBA00010211"/>
    </source>
</evidence>
<dbReference type="PANTHER" id="PTHR43069:SF2">
    <property type="entry name" value="FUMARYLACETOACETASE"/>
    <property type="match status" value="1"/>
</dbReference>
<feature type="coiled-coil region" evidence="16">
    <location>
        <begin position="734"/>
        <end position="761"/>
    </location>
</feature>
<dbReference type="InterPro" id="IPR036864">
    <property type="entry name" value="Zn2-C6_fun-type_DNA-bd_sf"/>
</dbReference>
<dbReference type="Pfam" id="PF01557">
    <property type="entry name" value="FAA_hydrolase"/>
    <property type="match status" value="1"/>
</dbReference>
<name>A0A553HUN8_9PEZI</name>
<dbReference type="SMART" id="SM00906">
    <property type="entry name" value="Fungal_trans"/>
    <property type="match status" value="1"/>
</dbReference>
<dbReference type="Pfam" id="PF04082">
    <property type="entry name" value="Fungal_trans"/>
    <property type="match status" value="1"/>
</dbReference>
<dbReference type="InterPro" id="IPR015377">
    <property type="entry name" value="Fumarylacetoacetase_N"/>
</dbReference>
<dbReference type="SUPFAM" id="SSF56529">
    <property type="entry name" value="FAH"/>
    <property type="match status" value="1"/>
</dbReference>
<dbReference type="Pfam" id="PF09298">
    <property type="entry name" value="FAA_hydrolase_N"/>
    <property type="match status" value="1"/>
</dbReference>
<evidence type="ECO:0000313" key="19">
    <source>
        <dbReference type="EMBL" id="TRX91668.1"/>
    </source>
</evidence>
<dbReference type="GO" id="GO:0008270">
    <property type="term" value="F:zinc ion binding"/>
    <property type="evidence" value="ECO:0007669"/>
    <property type="project" value="InterPro"/>
</dbReference>
<feature type="binding site" evidence="14">
    <location>
        <position position="253"/>
    </location>
    <ligand>
        <name>substrate</name>
    </ligand>
</feature>
<dbReference type="GO" id="GO:0003677">
    <property type="term" value="F:DNA binding"/>
    <property type="evidence" value="ECO:0007669"/>
    <property type="project" value="InterPro"/>
</dbReference>
<comment type="similarity">
    <text evidence="4">Belongs to the FAH family.</text>
</comment>
<dbReference type="InterPro" id="IPR011234">
    <property type="entry name" value="Fumarylacetoacetase-like_C"/>
</dbReference>
<comment type="cofactor">
    <cofactor evidence="1 15">
        <name>Ca(2+)</name>
        <dbReference type="ChEBI" id="CHEBI:29108"/>
    </cofactor>
</comment>
<dbReference type="SUPFAM" id="SSF57701">
    <property type="entry name" value="Zn2/Cys6 DNA-binding domain"/>
    <property type="match status" value="1"/>
</dbReference>
<feature type="binding site" evidence="15">
    <location>
        <position position="266"/>
    </location>
    <ligand>
        <name>Mg(2+)</name>
        <dbReference type="ChEBI" id="CHEBI:18420"/>
    </ligand>
</feature>
<evidence type="ECO:0000256" key="9">
    <source>
        <dbReference type="ARBA" id="ARBA00022842"/>
    </source>
</evidence>
<evidence type="ECO:0000256" key="8">
    <source>
        <dbReference type="ARBA" id="ARBA00022837"/>
    </source>
</evidence>
<keyword evidence="12" id="KW-0539">Nucleus</keyword>
<dbReference type="Gene3D" id="3.90.850.10">
    <property type="entry name" value="Fumarylacetoacetase-like, C-terminal domain"/>
    <property type="match status" value="1"/>
</dbReference>
<feature type="binding site" evidence="15">
    <location>
        <position position="246"/>
    </location>
    <ligand>
        <name>Ca(2+)</name>
        <dbReference type="ChEBI" id="CHEBI:29108"/>
    </ligand>
</feature>
<evidence type="ECO:0000256" key="10">
    <source>
        <dbReference type="ARBA" id="ARBA00022878"/>
    </source>
</evidence>
<dbReference type="CDD" id="cd00067">
    <property type="entry name" value="GAL4"/>
    <property type="match status" value="1"/>
</dbReference>
<dbReference type="PANTHER" id="PTHR43069">
    <property type="entry name" value="FUMARYLACETOACETASE"/>
    <property type="match status" value="1"/>
</dbReference>
<feature type="binding site" evidence="14">
    <location>
        <position position="257"/>
    </location>
    <ligand>
        <name>substrate</name>
    </ligand>
</feature>
<feature type="binding site" evidence="14">
    <location>
        <position position="363"/>
    </location>
    <ligand>
        <name>substrate</name>
    </ligand>
</feature>
<dbReference type="InterPro" id="IPR005959">
    <property type="entry name" value="Fumarylacetoacetase"/>
</dbReference>
<reference evidence="20" key="1">
    <citation type="submission" date="2019-06" db="EMBL/GenBank/DDBJ databases">
        <title>Draft genome sequence of the griseofulvin-producing fungus Xylaria cubensis strain G536.</title>
        <authorList>
            <person name="Mead M.E."/>
            <person name="Raja H.A."/>
            <person name="Steenwyk J.L."/>
            <person name="Knowles S.L."/>
            <person name="Oberlies N.H."/>
            <person name="Rokas A."/>
        </authorList>
    </citation>
    <scope>NUCLEOTIDE SEQUENCE [LARGE SCALE GENOMIC DNA]</scope>
    <source>
        <strain evidence="20">G536</strain>
    </source>
</reference>
<feature type="domain" description="Zn(2)-C6 fungal-type" evidence="18">
    <location>
        <begin position="690"/>
        <end position="719"/>
    </location>
</feature>
<evidence type="ECO:0000256" key="17">
    <source>
        <dbReference type="SAM" id="MobiDB-lite"/>
    </source>
</evidence>
<evidence type="ECO:0000259" key="18">
    <source>
        <dbReference type="PROSITE" id="PS50048"/>
    </source>
</evidence>
<feature type="binding site" evidence="15">
    <location>
        <position position="136"/>
    </location>
    <ligand>
        <name>Ca(2+)</name>
        <dbReference type="ChEBI" id="CHEBI:29108"/>
    </ligand>
</feature>
<keyword evidence="8 15" id="KW-0106">Calcium</keyword>
<dbReference type="GO" id="GO:0006351">
    <property type="term" value="P:DNA-templated transcription"/>
    <property type="evidence" value="ECO:0007669"/>
    <property type="project" value="InterPro"/>
</dbReference>
<evidence type="ECO:0000256" key="6">
    <source>
        <dbReference type="ARBA" id="ARBA00022723"/>
    </source>
</evidence>
<feature type="compositionally biased region" description="Low complexity" evidence="17">
    <location>
        <begin position="774"/>
        <end position="791"/>
    </location>
</feature>
<dbReference type="GO" id="GO:0006572">
    <property type="term" value="P:L-tyrosine catabolic process"/>
    <property type="evidence" value="ECO:0007669"/>
    <property type="project" value="UniProtKB-KW"/>
</dbReference>
<dbReference type="GO" id="GO:0004334">
    <property type="term" value="F:fumarylacetoacetase activity"/>
    <property type="evidence" value="ECO:0007669"/>
    <property type="project" value="UniProtKB-EC"/>
</dbReference>
<comment type="caution">
    <text evidence="19">The sequence shown here is derived from an EMBL/GenBank/DDBJ whole genome shotgun (WGS) entry which is preliminary data.</text>
</comment>
<feature type="compositionally biased region" description="Low complexity" evidence="17">
    <location>
        <begin position="627"/>
        <end position="640"/>
    </location>
</feature>
<evidence type="ECO:0000256" key="15">
    <source>
        <dbReference type="PIRSR" id="PIRSR605959-3"/>
    </source>
</evidence>
<evidence type="ECO:0000256" key="13">
    <source>
        <dbReference type="PIRSR" id="PIRSR605959-1"/>
    </source>
</evidence>
<evidence type="ECO:0000256" key="16">
    <source>
        <dbReference type="SAM" id="Coils"/>
    </source>
</evidence>
<dbReference type="UniPathway" id="UPA00139">
    <property type="reaction ID" value="UER00341"/>
</dbReference>
<feature type="region of interest" description="Disordered" evidence="17">
    <location>
        <begin position="823"/>
        <end position="854"/>
    </location>
</feature>
<organism evidence="19 20">
    <name type="scientific">Xylaria flabelliformis</name>
    <dbReference type="NCBI Taxonomy" id="2512241"/>
    <lineage>
        <taxon>Eukaryota</taxon>
        <taxon>Fungi</taxon>
        <taxon>Dikarya</taxon>
        <taxon>Ascomycota</taxon>
        <taxon>Pezizomycotina</taxon>
        <taxon>Sordariomycetes</taxon>
        <taxon>Xylariomycetidae</taxon>
        <taxon>Xylariales</taxon>
        <taxon>Xylariaceae</taxon>
        <taxon>Xylaria</taxon>
    </lineage>
</organism>
<sequence length="1387" mass="152930">MSSTWVPDVSPETPFSLANIPFGIISTSSDPAPHAAIAIGYHVLDLKALATYEKFTELFPALKDKEDVFSQSTLNAFAALGRGVHREVRSTIQQLLSAETTHPDVLRDNDGLRQKALLLRRTVKVHLPVSIGDYTDFYAGYHHAFAVGSMFRGPQNALQPNYMHLPVGYHGRASSIVVSGTTIRRPNGQILLDPTAEPKQPITGPSRRLDIELELGCIIAKPNKMGSPIKIGDAEDHIFGYVLLNDWSARDVQTWEYIPLGPFNSKNFASTISPWVVLADTLEPYRTKAIENKTVLQDYLKDSREDTVFDIELEVDITTPEGDTTTISRTSSKNLLWSFPQMIAHHSLGGCPMNAGDLLGSGTISGPDPRESGSLLELNKGGKEDIMLYGMDVRRFLKDGDTITIRGSCGKPGQRVGFGDCLCYEYGGFNAKFWGPLRSSRNQLAEANGDSCLKLRKACGRMQNQGFIFQLKQVVIISMVFCPSGYPKQFSPIAIQPGIMAEWPYIAYCWGHGATGAKDETRKGTASGYLHTGSRRSKGMEFFENQVGEVRYLTTPVTPGTSSSPTAAAAAITSIGSGEPLVADASSTNPLPPASQRTQSRQNTARSDKRTKKQVPAAAATRRDTITSSTTPSVAASTPGAPTPAPAPVAGAKRKNNPSADAEDDDDDAQNPPRSGPQQRSKRNRYISIACNECKRRKIKCNGETPCGRCGHLNLQCLYAPNCCATSFKDSDEFKQMSAQVNHLQDQVETLFNNLNALRAETARAGPMHQPDRPLTGPSASSTPTSTTMTILPPPRQPSVAFRGPTSNRFSLDVAKNTLHKMGYSYPSDNADATGHNRETPSTSPKLPPQIVPSVDNSTADALWELDKDEMTRLCRIYQEEVGIMYPVLQIDSIINHARTLATWMEAAKKNGLAGGHNGGINDPNTLLLKIVLCGGLLVEGHGSSAQAQRIFAGIKPIADRMLMSDPPTVQTLPFLALVAGYHFLSADEVLCWRVMGQVVRLCLELGLHRRDVVEQIKDEEERKLAVNTFWSAYVLDRRWAFSAGLPYVVPDEEIDPDLPAPEQYPFLVMMITYSKLSGRVWRFVRYFDAEIKMDGPVDDIEDLDQLIKNWYNELPKEVQLPISDWEDLPQYLSPPVNSHKEYDMQRLKIWTWLRYNQIRMWLFTPILHTHSSIMDNLRHAEVAVKLAKNTIRYLAHLNNTTNVYRKLQIFYHQFLSSAITILFVASCHAPVNFSSSCRDEFYMALELLKDMSAKSWVSKRLWGTVKSLRDVAPRLGLAEDPHSSAALTMAGLATGNTQTAPNPSTASPFGHPLFIPQSPGFDGMQNGMQMSSEMSRIFEGVSVKHSQLHDGLGHADPNVVVTTGAPTMPFGPPRGSVYPPFRDTFL</sequence>
<keyword evidence="9 15" id="KW-0460">Magnesium</keyword>
<dbReference type="Gene3D" id="4.10.240.10">
    <property type="entry name" value="Zn(2)-C6 fungal-type DNA-binding domain"/>
    <property type="match status" value="1"/>
</dbReference>
<keyword evidence="11" id="KW-0585">Phenylalanine catabolism</keyword>
<feature type="binding site" evidence="15">
    <location>
        <position position="246"/>
    </location>
    <ligand>
        <name>Mg(2+)</name>
        <dbReference type="ChEBI" id="CHEBI:18420"/>
    </ligand>
</feature>
<dbReference type="GO" id="GO:0006559">
    <property type="term" value="P:L-phenylalanine catabolic process"/>
    <property type="evidence" value="ECO:0007669"/>
    <property type="project" value="UniProtKB-UniPathway"/>
</dbReference>
<dbReference type="STRING" id="2512241.A0A553HUN8"/>
<dbReference type="GO" id="GO:0000981">
    <property type="term" value="F:DNA-binding transcription factor activity, RNA polymerase II-specific"/>
    <property type="evidence" value="ECO:0007669"/>
    <property type="project" value="InterPro"/>
</dbReference>
<evidence type="ECO:0000256" key="11">
    <source>
        <dbReference type="ARBA" id="ARBA00023232"/>
    </source>
</evidence>
<keyword evidence="20" id="KW-1185">Reference proteome</keyword>
<dbReference type="InterPro" id="IPR036462">
    <property type="entry name" value="Fumarylacetoacetase_N_sf"/>
</dbReference>
<dbReference type="EC" id="3.7.1.2" evidence="5"/>
<dbReference type="GO" id="GO:1902000">
    <property type="term" value="P:homogentisate catabolic process"/>
    <property type="evidence" value="ECO:0007669"/>
    <property type="project" value="TreeGrafter"/>
</dbReference>
<feature type="active site" description="Proton acceptor" evidence="13">
    <location>
        <position position="143"/>
    </location>
</feature>
<evidence type="ECO:0000256" key="7">
    <source>
        <dbReference type="ARBA" id="ARBA00022801"/>
    </source>
</evidence>
<feature type="binding site" evidence="14">
    <location>
        <position position="152"/>
    </location>
    <ligand>
        <name>substrate</name>
    </ligand>
</feature>
<dbReference type="OrthoDB" id="3971593at2759"/>
<feature type="region of interest" description="Disordered" evidence="17">
    <location>
        <begin position="580"/>
        <end position="684"/>
    </location>
</feature>
<dbReference type="InterPro" id="IPR036663">
    <property type="entry name" value="Fumarylacetoacetase_C_sf"/>
</dbReference>
<dbReference type="Proteomes" id="UP000319160">
    <property type="component" value="Unassembled WGS sequence"/>
</dbReference>
<keyword evidence="10" id="KW-0828">Tyrosine catabolism</keyword>
<dbReference type="SUPFAM" id="SSF63433">
    <property type="entry name" value="Fumarylacetoacetate hydrolase, FAH, N-terminal domain"/>
    <property type="match status" value="1"/>
</dbReference>
<dbReference type="SMART" id="SM00066">
    <property type="entry name" value="GAL4"/>
    <property type="match status" value="1"/>
</dbReference>
<dbReference type="CDD" id="cd12148">
    <property type="entry name" value="fungal_TF_MHR"/>
    <property type="match status" value="1"/>
</dbReference>
<dbReference type="PROSITE" id="PS50048">
    <property type="entry name" value="ZN2_CY6_FUNGAL_2"/>
    <property type="match status" value="1"/>
</dbReference>
<evidence type="ECO:0000256" key="3">
    <source>
        <dbReference type="ARBA" id="ARBA00004782"/>
    </source>
</evidence>
<feature type="binding site" evidence="15">
    <location>
        <position position="270"/>
    </location>
    <ligand>
        <name>Mg(2+)</name>
        <dbReference type="ChEBI" id="CHEBI:18420"/>
    </ligand>
</feature>
<evidence type="ECO:0000256" key="14">
    <source>
        <dbReference type="PIRSR" id="PIRSR605959-2"/>
    </source>
</evidence>
<evidence type="ECO:0000256" key="5">
    <source>
        <dbReference type="ARBA" id="ARBA00012094"/>
    </source>
</evidence>
<dbReference type="Pfam" id="PF00172">
    <property type="entry name" value="Zn_clus"/>
    <property type="match status" value="1"/>
</dbReference>
<feature type="binding site" evidence="14">
    <location>
        <position position="138"/>
    </location>
    <ligand>
        <name>substrate</name>
    </ligand>
</feature>
<keyword evidence="6 15" id="KW-0479">Metal-binding</keyword>
<dbReference type="EMBL" id="VFLP01000043">
    <property type="protein sequence ID" value="TRX91668.1"/>
    <property type="molecule type" value="Genomic_DNA"/>
</dbReference>
<gene>
    <name evidence="19" type="ORF">FHL15_007450</name>
</gene>
<comment type="pathway">
    <text evidence="3">Amino-acid degradation; L-phenylalanine degradation; acetoacetate and fumarate from L-phenylalanine: step 6/6.</text>
</comment>
<proteinExistence type="inferred from homology"/>
<dbReference type="FunFam" id="3.90.850.10:FF:000009">
    <property type="entry name" value="Fumarylacetoacetase"/>
    <property type="match status" value="1"/>
</dbReference>
<comment type="cofactor">
    <cofactor evidence="2 15">
        <name>Mg(2+)</name>
        <dbReference type="ChEBI" id="CHEBI:18420"/>
    </cofactor>
</comment>
<dbReference type="NCBIfam" id="TIGR01266">
    <property type="entry name" value="fum_ac_acetase"/>
    <property type="match status" value="1"/>
</dbReference>
<evidence type="ECO:0000256" key="12">
    <source>
        <dbReference type="ARBA" id="ARBA00023242"/>
    </source>
</evidence>
<keyword evidence="16" id="KW-0175">Coiled coil</keyword>
<dbReference type="InterPro" id="IPR001138">
    <property type="entry name" value="Zn2Cys6_DnaBD"/>
</dbReference>
<feature type="compositionally biased region" description="Polar residues" evidence="17">
    <location>
        <begin position="585"/>
        <end position="605"/>
    </location>
</feature>
<dbReference type="PROSITE" id="PS00463">
    <property type="entry name" value="ZN2_CY6_FUNGAL_1"/>
    <property type="match status" value="1"/>
</dbReference>
<feature type="binding site" evidence="15">
    <location>
        <position position="214"/>
    </location>
    <ligand>
        <name>Ca(2+)</name>
        <dbReference type="ChEBI" id="CHEBI:29108"/>
    </ligand>
</feature>
<dbReference type="Gene3D" id="2.30.30.230">
    <property type="entry name" value="Fumarylacetoacetase, N-terminal domain"/>
    <property type="match status" value="1"/>
</dbReference>
<dbReference type="InterPro" id="IPR007219">
    <property type="entry name" value="XnlR_reg_dom"/>
</dbReference>
<protein>
    <recommendedName>
        <fullName evidence="5">fumarylacetoacetase</fullName>
        <ecNumber evidence="5">3.7.1.2</ecNumber>
    </recommendedName>
</protein>